<proteinExistence type="inferred from homology"/>
<sequence length="213" mass="24063">MEIAGVVLAGGQSSRYGQPKMFELFAGLPLYKHSLNALQENQLQPLIVATNAGLQSKFPEDKISIIIEDRPHQGPLSALQNTITNFPQVEWFFVVASDMPYINADFVRTMLTFIDDRYDAIVPKQASGIQPLASLYRRTALPKATLLLQQNKRSMKVLLEQLKVCYVPYEDECTTFVNINTQLDWSQTVEKKSPTNNFTPNEESFPKMGENSE</sequence>
<evidence type="ECO:0000256" key="7">
    <source>
        <dbReference type="ARBA" id="ARBA00023150"/>
    </source>
</evidence>
<evidence type="ECO:0000256" key="5">
    <source>
        <dbReference type="ARBA" id="ARBA00022842"/>
    </source>
</evidence>
<comment type="similarity">
    <text evidence="8">Belongs to the MobA family.</text>
</comment>
<dbReference type="RefSeq" id="WP_301136716.1">
    <property type="nucleotide sequence ID" value="NZ_JAUHTQ010000002.1"/>
</dbReference>
<feature type="binding site" evidence="8">
    <location>
        <begin position="8"/>
        <end position="10"/>
    </location>
    <ligand>
        <name>GTP</name>
        <dbReference type="ChEBI" id="CHEBI:37565"/>
    </ligand>
</feature>
<feature type="binding site" evidence="8">
    <location>
        <position position="98"/>
    </location>
    <ligand>
        <name>Mg(2+)</name>
        <dbReference type="ChEBI" id="CHEBI:18420"/>
    </ligand>
</feature>
<dbReference type="Proteomes" id="UP001172743">
    <property type="component" value="Unassembled WGS sequence"/>
</dbReference>
<gene>
    <name evidence="8" type="primary">mobA</name>
    <name evidence="11" type="ORF">QYB95_03510</name>
</gene>
<evidence type="ECO:0000256" key="8">
    <source>
        <dbReference type="HAMAP-Rule" id="MF_00316"/>
    </source>
</evidence>
<comment type="subcellular location">
    <subcellularLocation>
        <location evidence="8">Cytoplasm</location>
    </subcellularLocation>
</comment>
<name>A0ABT8GMG1_9BACL</name>
<protein>
    <recommendedName>
        <fullName evidence="8">Probable molybdenum cofactor guanylyltransferase</fullName>
        <shortName evidence="8">MoCo guanylyltransferase</shortName>
        <ecNumber evidence="8">2.7.7.77</ecNumber>
    </recommendedName>
    <alternativeName>
        <fullName evidence="8">GTP:molybdopterin guanylyltransferase</fullName>
    </alternativeName>
    <alternativeName>
        <fullName evidence="8">Mo-MPT guanylyltransferase</fullName>
    </alternativeName>
    <alternativeName>
        <fullName evidence="8">Molybdopterin guanylyltransferase</fullName>
    </alternativeName>
    <alternativeName>
        <fullName evidence="8">Molybdopterin-guanine dinucleotide synthase</fullName>
        <shortName evidence="8">MGD synthase</shortName>
    </alternativeName>
</protein>
<evidence type="ECO:0000256" key="2">
    <source>
        <dbReference type="ARBA" id="ARBA00022679"/>
    </source>
</evidence>
<keyword evidence="4 8" id="KW-0547">Nucleotide-binding</keyword>
<feature type="domain" description="MobA-like NTP transferase" evidence="10">
    <location>
        <begin position="5"/>
        <end position="161"/>
    </location>
</feature>
<dbReference type="Gene3D" id="3.90.550.10">
    <property type="entry name" value="Spore Coat Polysaccharide Biosynthesis Protein SpsA, Chain A"/>
    <property type="match status" value="1"/>
</dbReference>
<reference evidence="11" key="1">
    <citation type="submission" date="2023-07" db="EMBL/GenBank/DDBJ databases">
        <title>Ureibacillus sp. isolated from freshwater well.</title>
        <authorList>
            <person name="Kirdat K."/>
            <person name="Bhatt A."/>
            <person name="Teware R."/>
            <person name="Bhavsar Y."/>
            <person name="Yadav A."/>
        </authorList>
    </citation>
    <scope>NUCLEOTIDE SEQUENCE</scope>
    <source>
        <strain evidence="11">BA0131</strain>
    </source>
</reference>
<dbReference type="EMBL" id="JAUHTQ010000002">
    <property type="protein sequence ID" value="MDN4492597.1"/>
    <property type="molecule type" value="Genomic_DNA"/>
</dbReference>
<feature type="binding site" evidence="8">
    <location>
        <position position="98"/>
    </location>
    <ligand>
        <name>GTP</name>
        <dbReference type="ChEBI" id="CHEBI:37565"/>
    </ligand>
</feature>
<keyword evidence="6 8" id="KW-0342">GTP-binding</keyword>
<evidence type="ECO:0000256" key="1">
    <source>
        <dbReference type="ARBA" id="ARBA00022490"/>
    </source>
</evidence>
<keyword evidence="1 8" id="KW-0963">Cytoplasm</keyword>
<comment type="cofactor">
    <cofactor evidence="8">
        <name>Mg(2+)</name>
        <dbReference type="ChEBI" id="CHEBI:18420"/>
    </cofactor>
</comment>
<evidence type="ECO:0000256" key="9">
    <source>
        <dbReference type="SAM" id="MobiDB-lite"/>
    </source>
</evidence>
<evidence type="ECO:0000256" key="4">
    <source>
        <dbReference type="ARBA" id="ARBA00022741"/>
    </source>
</evidence>
<feature type="compositionally biased region" description="Polar residues" evidence="9">
    <location>
        <begin position="190"/>
        <end position="202"/>
    </location>
</feature>
<dbReference type="PANTHER" id="PTHR19136:SF81">
    <property type="entry name" value="MOLYBDENUM COFACTOR GUANYLYLTRANSFERASE"/>
    <property type="match status" value="1"/>
</dbReference>
<evidence type="ECO:0000259" key="10">
    <source>
        <dbReference type="Pfam" id="PF12804"/>
    </source>
</evidence>
<comment type="caution">
    <text evidence="11">The sequence shown here is derived from an EMBL/GenBank/DDBJ whole genome shotgun (WGS) entry which is preliminary data.</text>
</comment>
<dbReference type="CDD" id="cd02503">
    <property type="entry name" value="MobA"/>
    <property type="match status" value="1"/>
</dbReference>
<keyword evidence="11" id="KW-0548">Nucleotidyltransferase</keyword>
<keyword evidence="2 8" id="KW-0808">Transferase</keyword>
<keyword evidence="12" id="KW-1185">Reference proteome</keyword>
<dbReference type="Pfam" id="PF12804">
    <property type="entry name" value="NTP_transf_3"/>
    <property type="match status" value="1"/>
</dbReference>
<dbReference type="PANTHER" id="PTHR19136">
    <property type="entry name" value="MOLYBDENUM COFACTOR GUANYLYLTRANSFERASE"/>
    <property type="match status" value="1"/>
</dbReference>
<comment type="catalytic activity">
    <reaction evidence="8">
        <text>Mo-molybdopterin + GTP + H(+) = Mo-molybdopterin guanine dinucleotide + diphosphate</text>
        <dbReference type="Rhea" id="RHEA:34243"/>
        <dbReference type="ChEBI" id="CHEBI:15378"/>
        <dbReference type="ChEBI" id="CHEBI:33019"/>
        <dbReference type="ChEBI" id="CHEBI:37565"/>
        <dbReference type="ChEBI" id="CHEBI:71302"/>
        <dbReference type="ChEBI" id="CHEBI:71310"/>
        <dbReference type="EC" id="2.7.7.77"/>
    </reaction>
</comment>
<evidence type="ECO:0000256" key="6">
    <source>
        <dbReference type="ARBA" id="ARBA00023134"/>
    </source>
</evidence>
<feature type="binding site" evidence="8">
    <location>
        <position position="20"/>
    </location>
    <ligand>
        <name>GTP</name>
        <dbReference type="ChEBI" id="CHEBI:37565"/>
    </ligand>
</feature>
<dbReference type="InterPro" id="IPR029044">
    <property type="entry name" value="Nucleotide-diphossugar_trans"/>
</dbReference>
<dbReference type="EC" id="2.7.7.77" evidence="8"/>
<comment type="domain">
    <text evidence="8">The N-terminal domain determines nucleotide recognition and specific binding, while the C-terminal domain determines the specific binding to the target protein.</text>
</comment>
<evidence type="ECO:0000313" key="11">
    <source>
        <dbReference type="EMBL" id="MDN4492597.1"/>
    </source>
</evidence>
<evidence type="ECO:0000256" key="3">
    <source>
        <dbReference type="ARBA" id="ARBA00022723"/>
    </source>
</evidence>
<dbReference type="SUPFAM" id="SSF53448">
    <property type="entry name" value="Nucleotide-diphospho-sugar transferases"/>
    <property type="match status" value="1"/>
</dbReference>
<dbReference type="GO" id="GO:0061603">
    <property type="term" value="F:molybdenum cofactor guanylyltransferase activity"/>
    <property type="evidence" value="ECO:0007669"/>
    <property type="project" value="UniProtKB-EC"/>
</dbReference>
<accession>A0ABT8GMG1</accession>
<keyword evidence="5 8" id="KW-0460">Magnesium</keyword>
<feature type="region of interest" description="Disordered" evidence="9">
    <location>
        <begin position="190"/>
        <end position="213"/>
    </location>
</feature>
<dbReference type="InterPro" id="IPR025877">
    <property type="entry name" value="MobA-like_NTP_Trfase"/>
</dbReference>
<comment type="function">
    <text evidence="8">Transfers a GMP moiety from GTP to Mo-molybdopterin (Mo-MPT) cofactor (Moco or molybdenum cofactor) to form Mo-molybdopterin guanine dinucleotide (Mo-MGD) cofactor.</text>
</comment>
<keyword evidence="3 8" id="KW-0479">Metal-binding</keyword>
<comment type="caution">
    <text evidence="8">Lacks conserved residue(s) required for the propagation of feature annotation.</text>
</comment>
<dbReference type="HAMAP" id="MF_00316">
    <property type="entry name" value="MobA"/>
    <property type="match status" value="1"/>
</dbReference>
<dbReference type="InterPro" id="IPR013482">
    <property type="entry name" value="Molybde_CF_guanTrfase"/>
</dbReference>
<organism evidence="11 12">
    <name type="scientific">Ureibacillus aquaedulcis</name>
    <dbReference type="NCBI Taxonomy" id="3058421"/>
    <lineage>
        <taxon>Bacteria</taxon>
        <taxon>Bacillati</taxon>
        <taxon>Bacillota</taxon>
        <taxon>Bacilli</taxon>
        <taxon>Bacillales</taxon>
        <taxon>Caryophanaceae</taxon>
        <taxon>Ureibacillus</taxon>
    </lineage>
</organism>
<keyword evidence="7 8" id="KW-0501">Molybdenum cofactor biosynthesis</keyword>
<evidence type="ECO:0000313" key="12">
    <source>
        <dbReference type="Proteomes" id="UP001172743"/>
    </source>
</evidence>